<dbReference type="AlphaFoldDB" id="A0A0C3H8Q1"/>
<dbReference type="InterPro" id="IPR001466">
    <property type="entry name" value="Beta-lactam-related"/>
</dbReference>
<dbReference type="InterPro" id="IPR050789">
    <property type="entry name" value="Diverse_Enzym_Activities"/>
</dbReference>
<evidence type="ECO:0000256" key="1">
    <source>
        <dbReference type="ARBA" id="ARBA00009009"/>
    </source>
</evidence>
<dbReference type="HOGENOM" id="CLU_020027_11_1_1"/>
<name>A0A0C3H8Q1_OIDMZ</name>
<evidence type="ECO:0000259" key="3">
    <source>
        <dbReference type="Pfam" id="PF00144"/>
    </source>
</evidence>
<dbReference type="PANTHER" id="PTHR43283:SF17">
    <property type="entry name" value="(LOVD), PUTATIVE (AFU_ORTHOLOGUE AFUA_5G00920)-RELATED"/>
    <property type="match status" value="1"/>
</dbReference>
<reference evidence="5" key="2">
    <citation type="submission" date="2015-01" db="EMBL/GenBank/DDBJ databases">
        <title>Evolutionary Origins and Diversification of the Mycorrhizal Mutualists.</title>
        <authorList>
            <consortium name="DOE Joint Genome Institute"/>
            <consortium name="Mycorrhizal Genomics Consortium"/>
            <person name="Kohler A."/>
            <person name="Kuo A."/>
            <person name="Nagy L.G."/>
            <person name="Floudas D."/>
            <person name="Copeland A."/>
            <person name="Barry K.W."/>
            <person name="Cichocki N."/>
            <person name="Veneault-Fourrey C."/>
            <person name="LaButti K."/>
            <person name="Lindquist E.A."/>
            <person name="Lipzen A."/>
            <person name="Lundell T."/>
            <person name="Morin E."/>
            <person name="Murat C."/>
            <person name="Riley R."/>
            <person name="Ohm R."/>
            <person name="Sun H."/>
            <person name="Tunlid A."/>
            <person name="Henrissat B."/>
            <person name="Grigoriev I.V."/>
            <person name="Hibbett D.S."/>
            <person name="Martin F."/>
        </authorList>
    </citation>
    <scope>NUCLEOTIDE SEQUENCE [LARGE SCALE GENOMIC DNA]</scope>
    <source>
        <strain evidence="5">Zn</strain>
    </source>
</reference>
<feature type="domain" description="Beta-lactamase-related" evidence="3">
    <location>
        <begin position="5"/>
        <end position="396"/>
    </location>
</feature>
<dbReference type="EMBL" id="KN832880">
    <property type="protein sequence ID" value="KIM98756.1"/>
    <property type="molecule type" value="Genomic_DNA"/>
</dbReference>
<dbReference type="InterPro" id="IPR012338">
    <property type="entry name" value="Beta-lactam/transpept-like"/>
</dbReference>
<reference evidence="4 5" key="1">
    <citation type="submission" date="2014-04" db="EMBL/GenBank/DDBJ databases">
        <authorList>
            <consortium name="DOE Joint Genome Institute"/>
            <person name="Kuo A."/>
            <person name="Martino E."/>
            <person name="Perotto S."/>
            <person name="Kohler A."/>
            <person name="Nagy L.G."/>
            <person name="Floudas D."/>
            <person name="Copeland A."/>
            <person name="Barry K.W."/>
            <person name="Cichocki N."/>
            <person name="Veneault-Fourrey C."/>
            <person name="LaButti K."/>
            <person name="Lindquist E.A."/>
            <person name="Lipzen A."/>
            <person name="Lundell T."/>
            <person name="Morin E."/>
            <person name="Murat C."/>
            <person name="Sun H."/>
            <person name="Tunlid A."/>
            <person name="Henrissat B."/>
            <person name="Grigoriev I.V."/>
            <person name="Hibbett D.S."/>
            <person name="Martin F."/>
            <person name="Nordberg H.P."/>
            <person name="Cantor M.N."/>
            <person name="Hua S.X."/>
        </authorList>
    </citation>
    <scope>NUCLEOTIDE SEQUENCE [LARGE SCALE GENOMIC DNA]</scope>
    <source>
        <strain evidence="4 5">Zn</strain>
    </source>
</reference>
<dbReference type="STRING" id="913774.A0A0C3H8Q1"/>
<keyword evidence="5" id="KW-1185">Reference proteome</keyword>
<comment type="similarity">
    <text evidence="1">Belongs to the class-A beta-lactamase family.</text>
</comment>
<dbReference type="Pfam" id="PF00144">
    <property type="entry name" value="Beta-lactamase"/>
    <property type="match status" value="1"/>
</dbReference>
<dbReference type="Gene3D" id="3.40.710.10">
    <property type="entry name" value="DD-peptidase/beta-lactamase superfamily"/>
    <property type="match status" value="1"/>
</dbReference>
<dbReference type="PANTHER" id="PTHR43283">
    <property type="entry name" value="BETA-LACTAMASE-RELATED"/>
    <property type="match status" value="1"/>
</dbReference>
<evidence type="ECO:0000313" key="5">
    <source>
        <dbReference type="Proteomes" id="UP000054321"/>
    </source>
</evidence>
<dbReference type="OrthoDB" id="428260at2759"/>
<evidence type="ECO:0000313" key="4">
    <source>
        <dbReference type="EMBL" id="KIM98756.1"/>
    </source>
</evidence>
<dbReference type="Proteomes" id="UP000054321">
    <property type="component" value="Unassembled WGS sequence"/>
</dbReference>
<gene>
    <name evidence="4" type="ORF">OIDMADRAFT_181986</name>
</gene>
<dbReference type="GO" id="GO:0016787">
    <property type="term" value="F:hydrolase activity"/>
    <property type="evidence" value="ECO:0007669"/>
    <property type="project" value="UniProtKB-KW"/>
</dbReference>
<dbReference type="SUPFAM" id="SSF56601">
    <property type="entry name" value="beta-lactamase/transpeptidase-like"/>
    <property type="match status" value="1"/>
</dbReference>
<keyword evidence="2" id="KW-0378">Hydrolase</keyword>
<dbReference type="InParanoid" id="A0A0C3H8Q1"/>
<protein>
    <recommendedName>
        <fullName evidence="3">Beta-lactamase-related domain-containing protein</fullName>
    </recommendedName>
</protein>
<evidence type="ECO:0000256" key="2">
    <source>
        <dbReference type="ARBA" id="ARBA00022801"/>
    </source>
</evidence>
<organism evidence="4 5">
    <name type="scientific">Oidiodendron maius (strain Zn)</name>
    <dbReference type="NCBI Taxonomy" id="913774"/>
    <lineage>
        <taxon>Eukaryota</taxon>
        <taxon>Fungi</taxon>
        <taxon>Dikarya</taxon>
        <taxon>Ascomycota</taxon>
        <taxon>Pezizomycotina</taxon>
        <taxon>Leotiomycetes</taxon>
        <taxon>Leotiomycetes incertae sedis</taxon>
        <taxon>Myxotrichaceae</taxon>
        <taxon>Oidiodendron</taxon>
    </lineage>
</organism>
<sequence>MDMEEIFDQACKNREIQGAVLVADGIDGFHYEKAFGTASLDDGAAPLRTDAVFWVASCTKLMTTVAAMQCVERGLFSLDEDVGRFLPELKDFEILTAFDPATKAPVLQKNTTVITMRHLLTHTSGISYNYFSPAIQKWQKYHNRPIPNFLGGKITEIYSLPLLFVPGTSWEYGASIDWAGILISRATSLTLSSYLSTNVFQPLGMTSATFRPHENPSIYNKVVDMALRDGPTHPIFGSTTAPNAPVIKSPNQQFRDILVTDDSGGGGCFCSAPDFAKLLRSLVSPSAPQILNPASIAAMFEPQLGIPSKKSLATILSFREVNNSMGGLPGAGDGDMDWGLGGQMVMKGIEGRRRKGTMFWGGIPNLFWWIDRETGVSGMFATQVWPWGDPRCVELMEAFERAIYEAVDRKKRGKERQKL</sequence>
<proteinExistence type="inferred from homology"/>
<accession>A0A0C3H8Q1</accession>